<dbReference type="Proteomes" id="UP000188268">
    <property type="component" value="Unassembled WGS sequence"/>
</dbReference>
<proteinExistence type="predicted"/>
<dbReference type="InterPro" id="IPR049306">
    <property type="entry name" value="GLV1-2"/>
</dbReference>
<dbReference type="Gramene" id="OMO94912">
    <property type="protein sequence ID" value="OMO94912"/>
    <property type="gene ID" value="CCACVL1_05712"/>
</dbReference>
<dbReference type="OrthoDB" id="689613at2759"/>
<comment type="caution">
    <text evidence="2">The sequence shown here is derived from an EMBL/GenBank/DDBJ whole genome shotgun (WGS) entry which is preliminary data.</text>
</comment>
<evidence type="ECO:0000313" key="3">
    <source>
        <dbReference type="Proteomes" id="UP000188268"/>
    </source>
</evidence>
<feature type="compositionally biased region" description="Basic and acidic residues" evidence="1">
    <location>
        <begin position="22"/>
        <end position="36"/>
    </location>
</feature>
<reference evidence="2 3" key="1">
    <citation type="submission" date="2013-09" db="EMBL/GenBank/DDBJ databases">
        <title>Corchorus capsularis genome sequencing.</title>
        <authorList>
            <person name="Alam M."/>
            <person name="Haque M.S."/>
            <person name="Islam M.S."/>
            <person name="Emdad E.M."/>
            <person name="Islam M.M."/>
            <person name="Ahmed B."/>
            <person name="Halim A."/>
            <person name="Hossen Q.M.M."/>
            <person name="Hossain M.Z."/>
            <person name="Ahmed R."/>
            <person name="Khan M.M."/>
            <person name="Islam R."/>
            <person name="Rashid M.M."/>
            <person name="Khan S.A."/>
            <person name="Rahman M.S."/>
            <person name="Alam M."/>
        </authorList>
    </citation>
    <scope>NUCLEOTIDE SEQUENCE [LARGE SCALE GENOMIC DNA]</scope>
    <source>
        <strain evidence="3">cv. CVL-1</strain>
        <tissue evidence="2">Whole seedling</tissue>
    </source>
</reference>
<feature type="region of interest" description="Disordered" evidence="1">
    <location>
        <begin position="1"/>
        <end position="55"/>
    </location>
</feature>
<organism evidence="2 3">
    <name type="scientific">Corchorus capsularis</name>
    <name type="common">Jute</name>
    <dbReference type="NCBI Taxonomy" id="210143"/>
    <lineage>
        <taxon>Eukaryota</taxon>
        <taxon>Viridiplantae</taxon>
        <taxon>Streptophyta</taxon>
        <taxon>Embryophyta</taxon>
        <taxon>Tracheophyta</taxon>
        <taxon>Spermatophyta</taxon>
        <taxon>Magnoliopsida</taxon>
        <taxon>eudicotyledons</taxon>
        <taxon>Gunneridae</taxon>
        <taxon>Pentapetalae</taxon>
        <taxon>rosids</taxon>
        <taxon>malvids</taxon>
        <taxon>Malvales</taxon>
        <taxon>Malvaceae</taxon>
        <taxon>Grewioideae</taxon>
        <taxon>Apeibeae</taxon>
        <taxon>Corchorus</taxon>
    </lineage>
</organism>
<evidence type="ECO:0000313" key="2">
    <source>
        <dbReference type="EMBL" id="OMO94912.1"/>
    </source>
</evidence>
<dbReference type="AlphaFoldDB" id="A0A1R3JJ84"/>
<feature type="non-terminal residue" evidence="2">
    <location>
        <position position="1"/>
    </location>
</feature>
<gene>
    <name evidence="2" type="ORF">CCACVL1_05712</name>
</gene>
<keyword evidence="3" id="KW-1185">Reference proteome</keyword>
<dbReference type="EMBL" id="AWWV01007764">
    <property type="protein sequence ID" value="OMO94912.1"/>
    <property type="molecule type" value="Genomic_DNA"/>
</dbReference>
<sequence>GSRRRGLSPSMVEHGHGHGHSNVKEEGRDKKVKEDASLTDYDPPHQKPPIHNRKT</sequence>
<accession>A0A1R3JJ84</accession>
<protein>
    <submittedName>
        <fullName evidence="2">Uncharacterized protein</fullName>
    </submittedName>
</protein>
<dbReference type="Pfam" id="PF21529">
    <property type="entry name" value="GLV1-2"/>
    <property type="match status" value="1"/>
</dbReference>
<evidence type="ECO:0000256" key="1">
    <source>
        <dbReference type="SAM" id="MobiDB-lite"/>
    </source>
</evidence>
<name>A0A1R3JJ84_COCAP</name>